<evidence type="ECO:0000256" key="8">
    <source>
        <dbReference type="ARBA" id="ARBA00029431"/>
    </source>
</evidence>
<dbReference type="PANTHER" id="PTHR12300:SF133">
    <property type="entry name" value="RECEPTOR EXPRESSION-ENHANCING PROTEIN 6"/>
    <property type="match status" value="1"/>
</dbReference>
<sequence>MSSKGKKRVVLPTRPEPPSVDHILEDIAKAPPNDPVFITLQETSEGTGLIKAIESSNKEDDTKWLTYWVVYGIFSVAEFFSDIFLYWFPFYYAGKCLFLLWCMAPVAWNGSQILYNRLVRPFFLKHQASVDSVVNELSGQAIHAAESLTLGGQACVAVKNKAKALIAAGHYKPWHSAPGWKLAGIRHVIHSRETLPPALVIAGSLGSSAPGHTDTKPPSWWEVSAGCL</sequence>
<keyword evidence="7" id="KW-0968">Cytoplasmic vesicle</keyword>
<accession>A0A444V0A5</accession>
<dbReference type="EMBL" id="SCEB01004118">
    <property type="protein sequence ID" value="RXM93788.1"/>
    <property type="molecule type" value="Genomic_DNA"/>
</dbReference>
<evidence type="ECO:0000256" key="4">
    <source>
        <dbReference type="ARBA" id="ARBA00022824"/>
    </source>
</evidence>
<dbReference type="AlphaFoldDB" id="A0A444V0A5"/>
<evidence type="ECO:0000256" key="6">
    <source>
        <dbReference type="ARBA" id="ARBA00023136"/>
    </source>
</evidence>
<dbReference type="GO" id="GO:0005789">
    <property type="term" value="C:endoplasmic reticulum membrane"/>
    <property type="evidence" value="ECO:0007669"/>
    <property type="project" value="UniProtKB-SubCell"/>
</dbReference>
<keyword evidence="3 9" id="KW-0812">Transmembrane</keyword>
<evidence type="ECO:0000313" key="10">
    <source>
        <dbReference type="EMBL" id="RXM93788.1"/>
    </source>
</evidence>
<evidence type="ECO:0000256" key="1">
    <source>
        <dbReference type="ARBA" id="ARBA00004477"/>
    </source>
</evidence>
<comment type="similarity">
    <text evidence="2 9">Belongs to the DP1 family.</text>
</comment>
<reference evidence="10 11" key="1">
    <citation type="submission" date="2019-01" db="EMBL/GenBank/DDBJ databases">
        <title>Draft Genome and Complete Hox-Cluster Characterization of the Sterlet Sturgeon (Acipenser ruthenus).</title>
        <authorList>
            <person name="Wei Q."/>
        </authorList>
    </citation>
    <scope>NUCLEOTIDE SEQUENCE [LARGE SCALE GENOMIC DNA]</scope>
    <source>
        <strain evidence="10">WHYD16114868_AA</strain>
        <tissue evidence="10">Blood</tissue>
    </source>
</reference>
<evidence type="ECO:0000256" key="9">
    <source>
        <dbReference type="RuleBase" id="RU362006"/>
    </source>
</evidence>
<dbReference type="PANTHER" id="PTHR12300">
    <property type="entry name" value="HVA22-LIKE PROTEINS"/>
    <property type="match status" value="1"/>
</dbReference>
<feature type="transmembrane region" description="Helical" evidence="9">
    <location>
        <begin position="65"/>
        <end position="86"/>
    </location>
</feature>
<evidence type="ECO:0000256" key="2">
    <source>
        <dbReference type="ARBA" id="ARBA00008573"/>
    </source>
</evidence>
<dbReference type="Pfam" id="PF03134">
    <property type="entry name" value="TB2_DP1_HVA22"/>
    <property type="match status" value="1"/>
</dbReference>
<evidence type="ECO:0000256" key="3">
    <source>
        <dbReference type="ARBA" id="ARBA00022692"/>
    </source>
</evidence>
<keyword evidence="6 9" id="KW-0472">Membrane</keyword>
<evidence type="ECO:0000313" key="11">
    <source>
        <dbReference type="Proteomes" id="UP000289886"/>
    </source>
</evidence>
<feature type="transmembrane region" description="Helical" evidence="9">
    <location>
        <begin position="92"/>
        <end position="115"/>
    </location>
</feature>
<keyword evidence="11" id="KW-1185">Reference proteome</keyword>
<evidence type="ECO:0000256" key="7">
    <source>
        <dbReference type="ARBA" id="ARBA00023329"/>
    </source>
</evidence>
<evidence type="ECO:0000256" key="5">
    <source>
        <dbReference type="ARBA" id="ARBA00022989"/>
    </source>
</evidence>
<dbReference type="InterPro" id="IPR004345">
    <property type="entry name" value="TB2_DP1_HVA22"/>
</dbReference>
<keyword evidence="4" id="KW-0256">Endoplasmic reticulum</keyword>
<protein>
    <recommendedName>
        <fullName evidence="9">Receptor expression-enhancing protein</fullName>
    </recommendedName>
</protein>
<keyword evidence="5 9" id="KW-1133">Transmembrane helix</keyword>
<comment type="subcellular location">
    <subcellularLocation>
        <location evidence="8">Cytoplasmic vesicle</location>
        <location evidence="8">Clathrin-coated vesicle membrane</location>
        <topology evidence="8">Multi-pass membrane protein</topology>
    </subcellularLocation>
    <subcellularLocation>
        <location evidence="1">Endoplasmic reticulum membrane</location>
        <topology evidence="1">Multi-pass membrane protein</topology>
    </subcellularLocation>
    <subcellularLocation>
        <location evidence="9">Membrane</location>
        <topology evidence="9">Multi-pass membrane protein</topology>
    </subcellularLocation>
</comment>
<dbReference type="InterPro" id="IPR028227">
    <property type="entry name" value="UPF0449"/>
</dbReference>
<dbReference type="Pfam" id="PF15136">
    <property type="entry name" value="UPF0449"/>
    <property type="match status" value="1"/>
</dbReference>
<keyword evidence="10" id="KW-0675">Receptor</keyword>
<organism evidence="10 11">
    <name type="scientific">Acipenser ruthenus</name>
    <name type="common">Sterlet sturgeon</name>
    <dbReference type="NCBI Taxonomy" id="7906"/>
    <lineage>
        <taxon>Eukaryota</taxon>
        <taxon>Metazoa</taxon>
        <taxon>Chordata</taxon>
        <taxon>Craniata</taxon>
        <taxon>Vertebrata</taxon>
        <taxon>Euteleostomi</taxon>
        <taxon>Actinopterygii</taxon>
        <taxon>Chondrostei</taxon>
        <taxon>Acipenseriformes</taxon>
        <taxon>Acipenseridae</taxon>
        <taxon>Acipenser</taxon>
    </lineage>
</organism>
<dbReference type="GO" id="GO:0030665">
    <property type="term" value="C:clathrin-coated vesicle membrane"/>
    <property type="evidence" value="ECO:0007669"/>
    <property type="project" value="UniProtKB-SubCell"/>
</dbReference>
<proteinExistence type="inferred from homology"/>
<dbReference type="Proteomes" id="UP000289886">
    <property type="component" value="Unassembled WGS sequence"/>
</dbReference>
<name>A0A444V0A5_ACIRT</name>
<comment type="caution">
    <text evidence="10">The sequence shown here is derived from an EMBL/GenBank/DDBJ whole genome shotgun (WGS) entry which is preliminary data.</text>
</comment>
<gene>
    <name evidence="10" type="ORF">EOD39_18704</name>
</gene>